<dbReference type="STRING" id="1912961.BU204_01150"/>
<dbReference type="Proteomes" id="UP000185596">
    <property type="component" value="Unassembled WGS sequence"/>
</dbReference>
<protein>
    <recommendedName>
        <fullName evidence="7">Endolytic murein transglycosylase</fullName>
        <ecNumber evidence="7">4.2.2.29</ecNumber>
    </recommendedName>
    <alternativeName>
        <fullName evidence="7">Peptidoglycan lytic transglycosylase</fullName>
    </alternativeName>
    <alternativeName>
        <fullName evidence="7">Peptidoglycan polymerization terminase</fullName>
    </alternativeName>
</protein>
<keyword evidence="4 7" id="KW-0472">Membrane</keyword>
<feature type="transmembrane region" description="Helical" evidence="7">
    <location>
        <begin position="31"/>
        <end position="51"/>
    </location>
</feature>
<feature type="region of interest" description="Disordered" evidence="8">
    <location>
        <begin position="1"/>
        <end position="25"/>
    </location>
</feature>
<comment type="function">
    <text evidence="7">Functions as a peptidoglycan terminase that cleaves nascent peptidoglycan strands endolytically to terminate their elongation.</text>
</comment>
<dbReference type="PANTHER" id="PTHR30518">
    <property type="entry name" value="ENDOLYTIC MUREIN TRANSGLYCOSYLASE"/>
    <property type="match status" value="1"/>
</dbReference>
<comment type="caution">
    <text evidence="9">The sequence shown here is derived from an EMBL/GenBank/DDBJ whole genome shotgun (WGS) entry which is preliminary data.</text>
</comment>
<evidence type="ECO:0000256" key="6">
    <source>
        <dbReference type="ARBA" id="ARBA00023316"/>
    </source>
</evidence>
<keyword evidence="1 7" id="KW-1003">Cell membrane</keyword>
<dbReference type="RefSeq" id="WP_075123592.1">
    <property type="nucleotide sequence ID" value="NZ_MSIE01000001.1"/>
</dbReference>
<accession>A0A1Q8CYX8</accession>
<dbReference type="GO" id="GO:0071555">
    <property type="term" value="P:cell wall organization"/>
    <property type="evidence" value="ECO:0007669"/>
    <property type="project" value="UniProtKB-KW"/>
</dbReference>
<dbReference type="PANTHER" id="PTHR30518:SF2">
    <property type="entry name" value="ENDOLYTIC MUREIN TRANSGLYCOSYLASE"/>
    <property type="match status" value="1"/>
</dbReference>
<dbReference type="GO" id="GO:0008932">
    <property type="term" value="F:lytic endotransglycosylase activity"/>
    <property type="evidence" value="ECO:0007669"/>
    <property type="project" value="UniProtKB-UniRule"/>
</dbReference>
<dbReference type="AlphaFoldDB" id="A0A1Q8CYX8"/>
<evidence type="ECO:0000256" key="1">
    <source>
        <dbReference type="ARBA" id="ARBA00022475"/>
    </source>
</evidence>
<evidence type="ECO:0000256" key="5">
    <source>
        <dbReference type="ARBA" id="ARBA00023239"/>
    </source>
</evidence>
<evidence type="ECO:0000256" key="8">
    <source>
        <dbReference type="SAM" id="MobiDB-lite"/>
    </source>
</evidence>
<sequence>MTDDDLDLFDSHTDRRRPAPRPAKRKKRRTSLWIGMAVVLVLIAAGGYYGYRQLADIGSYDDYTGQGESDVVIEVKKGDSTADIAAALVESEVVASTSAFVAAAETDGRVRAVQPGFYVMKTKSSGKAAVGQIVKPEAKVGNLQITPGTQLHDIKQPDGAVNPGIVAELSAASCAKLNGKSTCVPADQLWASVKKADLAKLGVPEWAVGPASRAEPERRLEGLIMPGVYDVRPGANADELWKQLVSDSATRMQALGLPDAAVDTGFTPYQVLTMASLIEREAIEQDFGKVSRVTYNRLAEDMRLQYDSTVNYVLDRPTIRTDDADRERAGPYNTYNNTGLTPTPISAPSKEAINAAVKPEQGPWLYFVRCQTDGTSCFAVSIEEHQQNVVEAQNRGAY</sequence>
<dbReference type="EMBL" id="MSIE01000001">
    <property type="protein sequence ID" value="OLF19558.1"/>
    <property type="molecule type" value="Genomic_DNA"/>
</dbReference>
<keyword evidence="6 7" id="KW-0961">Cell wall biogenesis/degradation</keyword>
<comment type="subcellular location">
    <subcellularLocation>
        <location evidence="7">Cell membrane</location>
        <topology evidence="7">Single-pass membrane protein</topology>
    </subcellularLocation>
</comment>
<comment type="similarity">
    <text evidence="7">Belongs to the transglycosylase MltG family.</text>
</comment>
<comment type="catalytic activity">
    <reaction evidence="7">
        <text>a peptidoglycan chain = a peptidoglycan chain with N-acetyl-1,6-anhydromuramyl-[peptide] at the reducing end + a peptidoglycan chain with N-acetylglucosamine at the non-reducing end.</text>
        <dbReference type="EC" id="4.2.2.29"/>
    </reaction>
</comment>
<evidence type="ECO:0000256" key="4">
    <source>
        <dbReference type="ARBA" id="ARBA00023136"/>
    </source>
</evidence>
<feature type="site" description="Important for catalytic activity" evidence="7">
    <location>
        <position position="281"/>
    </location>
</feature>
<dbReference type="InterPro" id="IPR003770">
    <property type="entry name" value="MLTG-like"/>
</dbReference>
<organism evidence="9 10">
    <name type="scientific">Actinophytocola xanthii</name>
    <dbReference type="NCBI Taxonomy" id="1912961"/>
    <lineage>
        <taxon>Bacteria</taxon>
        <taxon>Bacillati</taxon>
        <taxon>Actinomycetota</taxon>
        <taxon>Actinomycetes</taxon>
        <taxon>Pseudonocardiales</taxon>
        <taxon>Pseudonocardiaceae</taxon>
    </lineage>
</organism>
<evidence type="ECO:0000313" key="10">
    <source>
        <dbReference type="Proteomes" id="UP000185596"/>
    </source>
</evidence>
<dbReference type="OrthoDB" id="9814591at2"/>
<dbReference type="Gene3D" id="3.30.1490.480">
    <property type="entry name" value="Endolytic murein transglycosylase"/>
    <property type="match status" value="1"/>
</dbReference>
<evidence type="ECO:0000313" key="9">
    <source>
        <dbReference type="EMBL" id="OLF19558.1"/>
    </source>
</evidence>
<keyword evidence="5 7" id="KW-0456">Lyase</keyword>
<feature type="region of interest" description="Disordered" evidence="8">
    <location>
        <begin position="323"/>
        <end position="344"/>
    </location>
</feature>
<gene>
    <name evidence="7" type="primary">mltG</name>
    <name evidence="9" type="ORF">BU204_01150</name>
</gene>
<evidence type="ECO:0000256" key="2">
    <source>
        <dbReference type="ARBA" id="ARBA00022692"/>
    </source>
</evidence>
<dbReference type="EC" id="4.2.2.29" evidence="7"/>
<evidence type="ECO:0000256" key="3">
    <source>
        <dbReference type="ARBA" id="ARBA00022989"/>
    </source>
</evidence>
<feature type="compositionally biased region" description="Polar residues" evidence="8">
    <location>
        <begin position="333"/>
        <end position="344"/>
    </location>
</feature>
<name>A0A1Q8CYX8_9PSEU</name>
<proteinExistence type="inferred from homology"/>
<dbReference type="GO" id="GO:0009252">
    <property type="term" value="P:peptidoglycan biosynthetic process"/>
    <property type="evidence" value="ECO:0007669"/>
    <property type="project" value="UniProtKB-UniRule"/>
</dbReference>
<dbReference type="GO" id="GO:0005886">
    <property type="term" value="C:plasma membrane"/>
    <property type="evidence" value="ECO:0007669"/>
    <property type="project" value="UniProtKB-SubCell"/>
</dbReference>
<dbReference type="NCBIfam" id="TIGR00247">
    <property type="entry name" value="endolytic transglycosylase MltG"/>
    <property type="match status" value="1"/>
</dbReference>
<keyword evidence="10" id="KW-1185">Reference proteome</keyword>
<keyword evidence="3 7" id="KW-1133">Transmembrane helix</keyword>
<dbReference type="HAMAP" id="MF_02065">
    <property type="entry name" value="MltG"/>
    <property type="match status" value="1"/>
</dbReference>
<keyword evidence="2 7" id="KW-0812">Transmembrane</keyword>
<reference evidence="9 10" key="1">
    <citation type="submission" date="2016-12" db="EMBL/GenBank/DDBJ databases">
        <title>The draft genome sequence of Actinophytocola sp. 11-183.</title>
        <authorList>
            <person name="Wang W."/>
            <person name="Yuan L."/>
        </authorList>
    </citation>
    <scope>NUCLEOTIDE SEQUENCE [LARGE SCALE GENOMIC DNA]</scope>
    <source>
        <strain evidence="9 10">11-183</strain>
    </source>
</reference>
<dbReference type="Pfam" id="PF02618">
    <property type="entry name" value="YceG"/>
    <property type="match status" value="1"/>
</dbReference>
<evidence type="ECO:0000256" key="7">
    <source>
        <dbReference type="HAMAP-Rule" id="MF_02065"/>
    </source>
</evidence>